<sequence>MVKVPVRLQPGKPSEVVPLTHPNIHIGITHLPLERVNLGTPLWFSGHLSTFFINSNSPANDWHELNSVFPHLPKSCFGGLPPKVTPKVYLLSCAPNLLHEDDPLDSLQHQEQRGICLTTGFVGIGSSENSDSHRSLLLYVLLVFVANNYSNQGLQLHRTDPTGSCRSLYRKDLGVLAECCFALV</sequence>
<dbReference type="EMBL" id="KZ503289">
    <property type="protein sequence ID" value="PKU66260.1"/>
    <property type="molecule type" value="Genomic_DNA"/>
</dbReference>
<evidence type="ECO:0000313" key="1">
    <source>
        <dbReference type="EMBL" id="PKU66260.1"/>
    </source>
</evidence>
<reference evidence="1 2" key="1">
    <citation type="journal article" date="2016" name="Sci. Rep.">
        <title>The Dendrobium catenatum Lindl. genome sequence provides insights into polysaccharide synthase, floral development and adaptive evolution.</title>
        <authorList>
            <person name="Zhang G.Q."/>
            <person name="Xu Q."/>
            <person name="Bian C."/>
            <person name="Tsai W.C."/>
            <person name="Yeh C.M."/>
            <person name="Liu K.W."/>
            <person name="Yoshida K."/>
            <person name="Zhang L.S."/>
            <person name="Chang S.B."/>
            <person name="Chen F."/>
            <person name="Shi Y."/>
            <person name="Su Y.Y."/>
            <person name="Zhang Y.Q."/>
            <person name="Chen L.J."/>
            <person name="Yin Y."/>
            <person name="Lin M."/>
            <person name="Huang H."/>
            <person name="Deng H."/>
            <person name="Wang Z.W."/>
            <person name="Zhu S.L."/>
            <person name="Zhao X."/>
            <person name="Deng C."/>
            <person name="Niu S.C."/>
            <person name="Huang J."/>
            <person name="Wang M."/>
            <person name="Liu G.H."/>
            <person name="Yang H.J."/>
            <person name="Xiao X.J."/>
            <person name="Hsiao Y.Y."/>
            <person name="Wu W.L."/>
            <person name="Chen Y.Y."/>
            <person name="Mitsuda N."/>
            <person name="Ohme-Takagi M."/>
            <person name="Luo Y.B."/>
            <person name="Van de Peer Y."/>
            <person name="Liu Z.J."/>
        </authorList>
    </citation>
    <scope>NUCLEOTIDE SEQUENCE [LARGE SCALE GENOMIC DNA]</scope>
    <source>
        <tissue evidence="1">The whole plant</tissue>
    </source>
</reference>
<evidence type="ECO:0000313" key="2">
    <source>
        <dbReference type="Proteomes" id="UP000233837"/>
    </source>
</evidence>
<dbReference type="Proteomes" id="UP000233837">
    <property type="component" value="Unassembled WGS sequence"/>
</dbReference>
<gene>
    <name evidence="1" type="ORF">MA16_Dca014110</name>
</gene>
<dbReference type="AlphaFoldDB" id="A0A2I0VS69"/>
<keyword evidence="2" id="KW-1185">Reference proteome</keyword>
<accession>A0A2I0VS69</accession>
<organism evidence="1 2">
    <name type="scientific">Dendrobium catenatum</name>
    <dbReference type="NCBI Taxonomy" id="906689"/>
    <lineage>
        <taxon>Eukaryota</taxon>
        <taxon>Viridiplantae</taxon>
        <taxon>Streptophyta</taxon>
        <taxon>Embryophyta</taxon>
        <taxon>Tracheophyta</taxon>
        <taxon>Spermatophyta</taxon>
        <taxon>Magnoliopsida</taxon>
        <taxon>Liliopsida</taxon>
        <taxon>Asparagales</taxon>
        <taxon>Orchidaceae</taxon>
        <taxon>Epidendroideae</taxon>
        <taxon>Malaxideae</taxon>
        <taxon>Dendrobiinae</taxon>
        <taxon>Dendrobium</taxon>
    </lineage>
</organism>
<reference evidence="1 2" key="2">
    <citation type="journal article" date="2017" name="Nature">
        <title>The Apostasia genome and the evolution of orchids.</title>
        <authorList>
            <person name="Zhang G.Q."/>
            <person name="Liu K.W."/>
            <person name="Li Z."/>
            <person name="Lohaus R."/>
            <person name="Hsiao Y.Y."/>
            <person name="Niu S.C."/>
            <person name="Wang J.Y."/>
            <person name="Lin Y.C."/>
            <person name="Xu Q."/>
            <person name="Chen L.J."/>
            <person name="Yoshida K."/>
            <person name="Fujiwara S."/>
            <person name="Wang Z.W."/>
            <person name="Zhang Y.Q."/>
            <person name="Mitsuda N."/>
            <person name="Wang M."/>
            <person name="Liu G.H."/>
            <person name="Pecoraro L."/>
            <person name="Huang H.X."/>
            <person name="Xiao X.J."/>
            <person name="Lin M."/>
            <person name="Wu X.Y."/>
            <person name="Wu W.L."/>
            <person name="Chen Y.Y."/>
            <person name="Chang S.B."/>
            <person name="Sakamoto S."/>
            <person name="Ohme-Takagi M."/>
            <person name="Yagi M."/>
            <person name="Zeng S.J."/>
            <person name="Shen C.Y."/>
            <person name="Yeh C.M."/>
            <person name="Luo Y.B."/>
            <person name="Tsai W.C."/>
            <person name="Van de Peer Y."/>
            <person name="Liu Z.J."/>
        </authorList>
    </citation>
    <scope>NUCLEOTIDE SEQUENCE [LARGE SCALE GENOMIC DNA]</scope>
    <source>
        <tissue evidence="1">The whole plant</tissue>
    </source>
</reference>
<protein>
    <submittedName>
        <fullName evidence="1">Uncharacterized protein</fullName>
    </submittedName>
</protein>
<proteinExistence type="predicted"/>
<name>A0A2I0VS69_9ASPA</name>